<keyword evidence="1" id="KW-0547">Nucleotide-binding</keyword>
<evidence type="ECO:0000256" key="2">
    <source>
        <dbReference type="ARBA" id="ARBA00022840"/>
    </source>
</evidence>
<sequence length="274" mass="30866">MASTKPSIERLPTGVPGFDKLIQGGIPRGFFVAVVGEPGTGKTIFSIHFIAEGIRQGDKNIYVTTEETRESIIKQAAMFGFDFEKAIDDGKLVIIDALMGRHDDPWSLTELDVETLVNKIIEAKRYLGYGRARLVIDSMSAFWLDKPAMARRYSYYVKRILARWDFTALLTSQYAVTTSLGFGFGIEHVADGIIRFRKAVVRGELRRYVIIEKMRQTEHSLRMHEIEIRDGVGMRVKAPTQLRKEDTALPQSVAAKMLAAELQKLLEVPLGDEE</sequence>
<evidence type="ECO:0000259" key="3">
    <source>
        <dbReference type="PROSITE" id="PS51146"/>
    </source>
</evidence>
<dbReference type="InterPro" id="IPR014774">
    <property type="entry name" value="KaiC-like_dom"/>
</dbReference>
<dbReference type="KEGG" id="hbu:Hbut_0856"/>
<dbReference type="NCBIfam" id="TIGR03881">
    <property type="entry name" value="KaiC_arch_4"/>
    <property type="match status" value="1"/>
</dbReference>
<proteinExistence type="predicted"/>
<dbReference type="Pfam" id="PF06745">
    <property type="entry name" value="ATPase"/>
    <property type="match status" value="1"/>
</dbReference>
<dbReference type="GO" id="GO:0005524">
    <property type="term" value="F:ATP binding"/>
    <property type="evidence" value="ECO:0007669"/>
    <property type="project" value="UniProtKB-KW"/>
</dbReference>
<dbReference type="PRINTS" id="PR01874">
    <property type="entry name" value="DNAREPAIRADA"/>
</dbReference>
<dbReference type="CDD" id="cd01124">
    <property type="entry name" value="KaiC-like"/>
    <property type="match status" value="1"/>
</dbReference>
<dbReference type="AlphaFoldDB" id="A2BL46"/>
<gene>
    <name evidence="4" type="ordered locus">Hbut_0856</name>
</gene>
<keyword evidence="2" id="KW-0067">ATP-binding</keyword>
<dbReference type="eggNOG" id="arCOG01171">
    <property type="taxonomic scope" value="Archaea"/>
</dbReference>
<protein>
    <submittedName>
        <fullName evidence="4">ATPase</fullName>
    </submittedName>
</protein>
<accession>A2BL46</accession>
<dbReference type="EnsemblBacteria" id="ABM80707">
    <property type="protein sequence ID" value="ABM80707"/>
    <property type="gene ID" value="Hbut_0856"/>
</dbReference>
<evidence type="ECO:0000313" key="5">
    <source>
        <dbReference type="Proteomes" id="UP000002593"/>
    </source>
</evidence>
<name>A2BL46_HYPBU</name>
<dbReference type="PANTHER" id="PTHR43637:SF2">
    <property type="entry name" value="PROTEIN GVPD 1"/>
    <property type="match status" value="1"/>
</dbReference>
<dbReference type="EMBL" id="CP000493">
    <property type="protein sequence ID" value="ABM80707.1"/>
    <property type="molecule type" value="Genomic_DNA"/>
</dbReference>
<dbReference type="InterPro" id="IPR027417">
    <property type="entry name" value="P-loop_NTPase"/>
</dbReference>
<evidence type="ECO:0000313" key="4">
    <source>
        <dbReference type="EMBL" id="ABM80707.1"/>
    </source>
</evidence>
<dbReference type="GeneID" id="4782808"/>
<dbReference type="RefSeq" id="WP_011822025.1">
    <property type="nucleotide sequence ID" value="NC_008818.1"/>
</dbReference>
<keyword evidence="5" id="KW-1185">Reference proteome</keyword>
<feature type="domain" description="KaiC" evidence="3">
    <location>
        <begin position="9"/>
        <end position="250"/>
    </location>
</feature>
<dbReference type="STRING" id="415426.Hbut_0856"/>
<dbReference type="PANTHER" id="PTHR43637">
    <property type="entry name" value="UPF0273 PROTEIN TM_0370"/>
    <property type="match status" value="1"/>
</dbReference>
<dbReference type="OrthoDB" id="27015at2157"/>
<dbReference type="InterPro" id="IPR022443">
    <property type="entry name" value="KaiC-rel"/>
</dbReference>
<dbReference type="SUPFAM" id="SSF52540">
    <property type="entry name" value="P-loop containing nucleoside triphosphate hydrolases"/>
    <property type="match status" value="1"/>
</dbReference>
<evidence type="ECO:0000256" key="1">
    <source>
        <dbReference type="ARBA" id="ARBA00022741"/>
    </source>
</evidence>
<dbReference type="Proteomes" id="UP000002593">
    <property type="component" value="Chromosome"/>
</dbReference>
<dbReference type="PROSITE" id="PS51146">
    <property type="entry name" value="KAIC"/>
    <property type="match status" value="1"/>
</dbReference>
<organism evidence="4 5">
    <name type="scientific">Hyperthermus butylicus (strain DSM 5456 / JCM 9403 / PLM1-5)</name>
    <dbReference type="NCBI Taxonomy" id="415426"/>
    <lineage>
        <taxon>Archaea</taxon>
        <taxon>Thermoproteota</taxon>
        <taxon>Thermoprotei</taxon>
        <taxon>Desulfurococcales</taxon>
        <taxon>Pyrodictiaceae</taxon>
        <taxon>Hyperthermus</taxon>
    </lineage>
</organism>
<dbReference type="InterPro" id="IPR010624">
    <property type="entry name" value="KaiC_dom"/>
</dbReference>
<dbReference type="HOGENOM" id="CLU_023669_2_0_2"/>
<reference evidence="4 5" key="1">
    <citation type="journal article" date="2007" name="Archaea">
        <title>The genome of Hyperthermus butylicus: a sulfur-reducing, peptide fermenting, neutrophilic Crenarchaeote growing up to 108 degrees C.</title>
        <authorList>
            <person name="Brugger K."/>
            <person name="Chen L."/>
            <person name="Stark M."/>
            <person name="Zibat A."/>
            <person name="Redder P."/>
            <person name="Ruepp A."/>
            <person name="Awayez M."/>
            <person name="She Q."/>
            <person name="Garrett R.A."/>
            <person name="Klenk H.P."/>
        </authorList>
    </citation>
    <scope>NUCLEOTIDE SEQUENCE [LARGE SCALE GENOMIC DNA]</scope>
    <source>
        <strain evidence="5">DSM 5456 / JCM 9403 / PLM1-5</strain>
    </source>
</reference>
<dbReference type="Gene3D" id="3.40.50.300">
    <property type="entry name" value="P-loop containing nucleotide triphosphate hydrolases"/>
    <property type="match status" value="1"/>
</dbReference>